<sequence>GNILVLQKILGHTDIKMTMRYAHFAPNHLEEALKLNPLKCRKSVAQT</sequence>
<evidence type="ECO:0000256" key="1">
    <source>
        <dbReference type="ARBA" id="ARBA00023172"/>
    </source>
</evidence>
<dbReference type="InterPro" id="IPR013762">
    <property type="entry name" value="Integrase-like_cat_sf"/>
</dbReference>
<protein>
    <submittedName>
        <fullName evidence="2">Tyrosine-type recombinase/integrase</fullName>
    </submittedName>
</protein>
<accession>A0A6Y5K4P0</accession>
<dbReference type="AlphaFoldDB" id="A0A6Y5K4P0"/>
<dbReference type="GO" id="GO:0006310">
    <property type="term" value="P:DNA recombination"/>
    <property type="evidence" value="ECO:0007669"/>
    <property type="project" value="UniProtKB-KW"/>
</dbReference>
<dbReference type="SUPFAM" id="SSF56349">
    <property type="entry name" value="DNA breaking-rejoining enzymes"/>
    <property type="match status" value="1"/>
</dbReference>
<dbReference type="EMBL" id="DAAHJA010000013">
    <property type="protein sequence ID" value="HAB6309262.1"/>
    <property type="molecule type" value="Genomic_DNA"/>
</dbReference>
<dbReference type="InterPro" id="IPR011010">
    <property type="entry name" value="DNA_brk_join_enz"/>
</dbReference>
<gene>
    <name evidence="2" type="ORF">GB401_19770</name>
</gene>
<dbReference type="GO" id="GO:0015074">
    <property type="term" value="P:DNA integration"/>
    <property type="evidence" value="ECO:0007669"/>
    <property type="project" value="InterPro"/>
</dbReference>
<name>A0A6Y5K4P0_SALET</name>
<reference evidence="2" key="1">
    <citation type="journal article" date="2018" name="Genome Biol.">
        <title>SKESA: strategic k-mer extension for scrupulous assemblies.</title>
        <authorList>
            <person name="Souvorov A."/>
            <person name="Agarwala R."/>
            <person name="Lipman D.J."/>
        </authorList>
    </citation>
    <scope>NUCLEOTIDE SEQUENCE</scope>
    <source>
        <strain evidence="2">Salmonella enterica</strain>
    </source>
</reference>
<reference evidence="2" key="2">
    <citation type="submission" date="2019-10" db="EMBL/GenBank/DDBJ databases">
        <authorList>
            <consortium name="NCBI Pathogen Detection Project"/>
        </authorList>
    </citation>
    <scope>NUCLEOTIDE SEQUENCE</scope>
    <source>
        <strain evidence="2">Salmonella enterica</strain>
    </source>
</reference>
<dbReference type="GO" id="GO:0003677">
    <property type="term" value="F:DNA binding"/>
    <property type="evidence" value="ECO:0007669"/>
    <property type="project" value="InterPro"/>
</dbReference>
<organism evidence="2">
    <name type="scientific">Salmonella enterica subsp. enterica serovar Orion</name>
    <dbReference type="NCBI Taxonomy" id="399586"/>
    <lineage>
        <taxon>Bacteria</taxon>
        <taxon>Pseudomonadati</taxon>
        <taxon>Pseudomonadota</taxon>
        <taxon>Gammaproteobacteria</taxon>
        <taxon>Enterobacterales</taxon>
        <taxon>Enterobacteriaceae</taxon>
        <taxon>Salmonella</taxon>
    </lineage>
</organism>
<comment type="caution">
    <text evidence="2">The sequence shown here is derived from an EMBL/GenBank/DDBJ whole genome shotgun (WGS) entry which is preliminary data.</text>
</comment>
<feature type="non-terminal residue" evidence="2">
    <location>
        <position position="1"/>
    </location>
</feature>
<dbReference type="Gene3D" id="1.10.443.10">
    <property type="entry name" value="Intergrase catalytic core"/>
    <property type="match status" value="1"/>
</dbReference>
<evidence type="ECO:0000313" key="2">
    <source>
        <dbReference type="EMBL" id="HAB6309262.1"/>
    </source>
</evidence>
<keyword evidence="1" id="KW-0233">DNA recombination</keyword>
<proteinExistence type="predicted"/>